<reference evidence="2 3" key="1">
    <citation type="journal article" date="2020" name="Biotechnol. Biofuels">
        <title>New insights from the biogas microbiome by comprehensive genome-resolved metagenomics of nearly 1600 species originating from multiple anaerobic digesters.</title>
        <authorList>
            <person name="Campanaro S."/>
            <person name="Treu L."/>
            <person name="Rodriguez-R L.M."/>
            <person name="Kovalovszki A."/>
            <person name="Ziels R.M."/>
            <person name="Maus I."/>
            <person name="Zhu X."/>
            <person name="Kougias P.G."/>
            <person name="Basile A."/>
            <person name="Luo G."/>
            <person name="Schluter A."/>
            <person name="Konstantinidis K.T."/>
            <person name="Angelidaki I."/>
        </authorList>
    </citation>
    <scope>NUCLEOTIDE SEQUENCE [LARGE SCALE GENOMIC DNA]</scope>
    <source>
        <strain evidence="2">AS04akNAM_66</strain>
    </source>
</reference>
<protein>
    <submittedName>
        <fullName evidence="2">Acyl carrier protein</fullName>
    </submittedName>
</protein>
<name>A0A7V6TYP8_9HYPH</name>
<evidence type="ECO:0000313" key="3">
    <source>
        <dbReference type="Proteomes" id="UP000551563"/>
    </source>
</evidence>
<dbReference type="EMBL" id="DUMN01000173">
    <property type="protein sequence ID" value="HHV67146.1"/>
    <property type="molecule type" value="Genomic_DNA"/>
</dbReference>
<proteinExistence type="predicted"/>
<feature type="domain" description="Carrier" evidence="1">
    <location>
        <begin position="1"/>
        <end position="73"/>
    </location>
</feature>
<sequence>MNSLDKARTILAKCLFIPEESIRADADIASLGKIDSLTFELIVLEVENASGREVDPIQLLEMESVADLARILD</sequence>
<evidence type="ECO:0000313" key="2">
    <source>
        <dbReference type="EMBL" id="HHV67146.1"/>
    </source>
</evidence>
<organism evidence="2 3">
    <name type="scientific">Brucella intermedia</name>
    <dbReference type="NCBI Taxonomy" id="94625"/>
    <lineage>
        <taxon>Bacteria</taxon>
        <taxon>Pseudomonadati</taxon>
        <taxon>Pseudomonadota</taxon>
        <taxon>Alphaproteobacteria</taxon>
        <taxon>Hyphomicrobiales</taxon>
        <taxon>Brucellaceae</taxon>
        <taxon>Brucella/Ochrobactrum group</taxon>
        <taxon>Brucella</taxon>
    </lineage>
</organism>
<comment type="caution">
    <text evidence="2">The sequence shown here is derived from an EMBL/GenBank/DDBJ whole genome shotgun (WGS) entry which is preliminary data.</text>
</comment>
<dbReference type="Proteomes" id="UP000551563">
    <property type="component" value="Unassembled WGS sequence"/>
</dbReference>
<gene>
    <name evidence="2" type="ORF">GXX48_05825</name>
</gene>
<dbReference type="SUPFAM" id="SSF47336">
    <property type="entry name" value="ACP-like"/>
    <property type="match status" value="1"/>
</dbReference>
<dbReference type="RefSeq" id="WP_100649288.1">
    <property type="nucleotide sequence ID" value="NZ_CP122439.1"/>
</dbReference>
<dbReference type="AlphaFoldDB" id="A0A7V6TYP8"/>
<dbReference type="Pfam" id="PF00550">
    <property type="entry name" value="PP-binding"/>
    <property type="match status" value="1"/>
</dbReference>
<dbReference type="PROSITE" id="PS50075">
    <property type="entry name" value="CARRIER"/>
    <property type="match status" value="1"/>
</dbReference>
<dbReference type="InterPro" id="IPR009081">
    <property type="entry name" value="PP-bd_ACP"/>
</dbReference>
<dbReference type="InterPro" id="IPR036736">
    <property type="entry name" value="ACP-like_sf"/>
</dbReference>
<dbReference type="Gene3D" id="1.10.1200.10">
    <property type="entry name" value="ACP-like"/>
    <property type="match status" value="1"/>
</dbReference>
<evidence type="ECO:0000259" key="1">
    <source>
        <dbReference type="PROSITE" id="PS50075"/>
    </source>
</evidence>
<accession>A0A7V6TYP8</accession>